<accession>A0A1M6Q3F0</accession>
<dbReference type="RefSeq" id="WP_072911215.1">
    <property type="nucleotide sequence ID" value="NZ_FRAR01000007.1"/>
</dbReference>
<sequence length="90" mass="10679">MRDVLVFKRSKEALLNAFFDPECHEKRGYNLKKFEDGYRYYPLGCKKTYVIRNTQIFELGQHILTFYWSGQTNSGKGFNCLVIPFNKKVE</sequence>
<evidence type="ECO:0000313" key="1">
    <source>
        <dbReference type="EMBL" id="SHK14636.1"/>
    </source>
</evidence>
<dbReference type="EMBL" id="FRAR01000007">
    <property type="protein sequence ID" value="SHK14636.1"/>
    <property type="molecule type" value="Genomic_DNA"/>
</dbReference>
<organism evidence="1 2">
    <name type="scientific">Desulforamulus aeronauticus DSM 10349</name>
    <dbReference type="NCBI Taxonomy" id="1121421"/>
    <lineage>
        <taxon>Bacteria</taxon>
        <taxon>Bacillati</taxon>
        <taxon>Bacillota</taxon>
        <taxon>Clostridia</taxon>
        <taxon>Eubacteriales</taxon>
        <taxon>Peptococcaceae</taxon>
        <taxon>Desulforamulus</taxon>
    </lineage>
</organism>
<dbReference type="STRING" id="1121421.SAMN02745123_00877"/>
<dbReference type="AlphaFoldDB" id="A0A1M6Q3F0"/>
<dbReference type="OrthoDB" id="9779574at2"/>
<protein>
    <submittedName>
        <fullName evidence="1">Uncharacterized protein</fullName>
    </submittedName>
</protein>
<gene>
    <name evidence="1" type="ORF">SAMN02745123_00877</name>
</gene>
<evidence type="ECO:0000313" key="2">
    <source>
        <dbReference type="Proteomes" id="UP000183997"/>
    </source>
</evidence>
<reference evidence="2" key="1">
    <citation type="submission" date="2016-11" db="EMBL/GenBank/DDBJ databases">
        <authorList>
            <person name="Varghese N."/>
            <person name="Submissions S."/>
        </authorList>
    </citation>
    <scope>NUCLEOTIDE SEQUENCE [LARGE SCALE GENOMIC DNA]</scope>
    <source>
        <strain evidence="2">DSM 10349</strain>
    </source>
</reference>
<dbReference type="Proteomes" id="UP000183997">
    <property type="component" value="Unassembled WGS sequence"/>
</dbReference>
<proteinExistence type="predicted"/>
<name>A0A1M6Q3F0_9FIRM</name>
<keyword evidence="2" id="KW-1185">Reference proteome</keyword>